<dbReference type="AlphaFoldDB" id="A0AAV3TD21"/>
<reference evidence="1 2" key="1">
    <citation type="journal article" date="2019" name="Int. J. Syst. Evol. Microbiol.">
        <title>The Global Catalogue of Microorganisms (GCM) 10K type strain sequencing project: providing services to taxonomists for standard genome sequencing and annotation.</title>
        <authorList>
            <consortium name="The Broad Institute Genomics Platform"/>
            <consortium name="The Broad Institute Genome Sequencing Center for Infectious Disease"/>
            <person name="Wu L."/>
            <person name="Ma J."/>
        </authorList>
    </citation>
    <scope>NUCLEOTIDE SEQUENCE [LARGE SCALE GENOMIC DNA]</scope>
    <source>
        <strain evidence="1 2">JCM 16328</strain>
    </source>
</reference>
<evidence type="ECO:0008006" key="3">
    <source>
        <dbReference type="Google" id="ProtNLM"/>
    </source>
</evidence>
<gene>
    <name evidence="1" type="ORF">GCM10009020_30530</name>
</gene>
<evidence type="ECO:0000313" key="2">
    <source>
        <dbReference type="Proteomes" id="UP001500420"/>
    </source>
</evidence>
<proteinExistence type="predicted"/>
<comment type="caution">
    <text evidence="1">The sequence shown here is derived from an EMBL/GenBank/DDBJ whole genome shotgun (WGS) entry which is preliminary data.</text>
</comment>
<accession>A0AAV3TD21</accession>
<name>A0AAV3TD21_9EURY</name>
<evidence type="ECO:0000313" key="1">
    <source>
        <dbReference type="EMBL" id="GAA0679799.1"/>
    </source>
</evidence>
<keyword evidence="2" id="KW-1185">Reference proteome</keyword>
<protein>
    <recommendedName>
        <fullName evidence="3">C2H2-type domain-containing protein</fullName>
    </recommendedName>
</protein>
<organism evidence="1 2">
    <name type="scientific">Natronoarchaeum mannanilyticum</name>
    <dbReference type="NCBI Taxonomy" id="926360"/>
    <lineage>
        <taxon>Archaea</taxon>
        <taxon>Methanobacteriati</taxon>
        <taxon>Methanobacteriota</taxon>
        <taxon>Stenosarchaea group</taxon>
        <taxon>Halobacteria</taxon>
        <taxon>Halobacteriales</taxon>
        <taxon>Natronoarchaeaceae</taxon>
    </lineage>
</organism>
<dbReference type="EMBL" id="BAAADV010000007">
    <property type="protein sequence ID" value="GAA0679799.1"/>
    <property type="molecule type" value="Genomic_DNA"/>
</dbReference>
<dbReference type="RefSeq" id="WP_343774938.1">
    <property type="nucleotide sequence ID" value="NZ_BAAADV010000007.1"/>
</dbReference>
<sequence>MAHQPEEPDRYVCEGCQAIYAGTAHSQDGDHSFEPPTECAACGSTSFVEFADWTHHSARES</sequence>
<dbReference type="Proteomes" id="UP001500420">
    <property type="component" value="Unassembled WGS sequence"/>
</dbReference>